<feature type="domain" description="C2H2-type" evidence="8">
    <location>
        <begin position="297"/>
        <end position="324"/>
    </location>
</feature>
<evidence type="ECO:0000313" key="10">
    <source>
        <dbReference type="Proteomes" id="UP000075884"/>
    </source>
</evidence>
<dbReference type="PROSITE" id="PS00028">
    <property type="entry name" value="ZINC_FINGER_C2H2_1"/>
    <property type="match status" value="7"/>
</dbReference>
<name>A0A182NTJ9_9DIPT</name>
<evidence type="ECO:0000256" key="2">
    <source>
        <dbReference type="ARBA" id="ARBA00022723"/>
    </source>
</evidence>
<dbReference type="GO" id="GO:0008270">
    <property type="term" value="F:zinc ion binding"/>
    <property type="evidence" value="ECO:0007669"/>
    <property type="project" value="UniProtKB-KW"/>
</dbReference>
<feature type="domain" description="C2H2-type" evidence="8">
    <location>
        <begin position="270"/>
        <end position="298"/>
    </location>
</feature>
<evidence type="ECO:0000313" key="9">
    <source>
        <dbReference type="EnsemblMetazoa" id="ADIR010990-PA"/>
    </source>
</evidence>
<keyword evidence="5" id="KW-0862">Zinc</keyword>
<feature type="domain" description="C2H2-type" evidence="8">
    <location>
        <begin position="181"/>
        <end position="208"/>
    </location>
</feature>
<proteinExistence type="predicted"/>
<keyword evidence="3" id="KW-0677">Repeat</keyword>
<keyword evidence="6" id="KW-0539">Nucleus</keyword>
<dbReference type="Gene3D" id="3.30.160.60">
    <property type="entry name" value="Classic Zinc Finger"/>
    <property type="match status" value="4"/>
</dbReference>
<keyword evidence="2" id="KW-0479">Metal-binding</keyword>
<feature type="domain" description="C2H2-type" evidence="8">
    <location>
        <begin position="242"/>
        <end position="269"/>
    </location>
</feature>
<evidence type="ECO:0000256" key="3">
    <source>
        <dbReference type="ARBA" id="ARBA00022737"/>
    </source>
</evidence>
<keyword evidence="4 7" id="KW-0863">Zinc-finger</keyword>
<dbReference type="Pfam" id="PF13912">
    <property type="entry name" value="zf-C2H2_6"/>
    <property type="match status" value="1"/>
</dbReference>
<dbReference type="Proteomes" id="UP000075884">
    <property type="component" value="Unassembled WGS sequence"/>
</dbReference>
<accession>A0A182NTJ9</accession>
<keyword evidence="10" id="KW-1185">Reference proteome</keyword>
<dbReference type="PANTHER" id="PTHR24406">
    <property type="entry name" value="TRANSCRIPTIONAL REPRESSOR CTCFL-RELATED"/>
    <property type="match status" value="1"/>
</dbReference>
<reference evidence="9" key="2">
    <citation type="submission" date="2020-05" db="UniProtKB">
        <authorList>
            <consortium name="EnsemblMetazoa"/>
        </authorList>
    </citation>
    <scope>IDENTIFICATION</scope>
    <source>
        <strain evidence="9">WRAIR2</strain>
    </source>
</reference>
<dbReference type="SUPFAM" id="SSF57667">
    <property type="entry name" value="beta-beta-alpha zinc fingers"/>
    <property type="match status" value="4"/>
</dbReference>
<evidence type="ECO:0000256" key="6">
    <source>
        <dbReference type="ARBA" id="ARBA00023242"/>
    </source>
</evidence>
<comment type="subcellular location">
    <subcellularLocation>
        <location evidence="1">Nucleus</location>
    </subcellularLocation>
</comment>
<sequence>MVCRDIAALNAGSGLQTPLNHDSLSDLEAFDRSNTSDEGEKDSRLADADYYCNECSMDLYNSESLQEHYESKHANTIYGWKSFGISEISLFDSTTDEEDHILPAAPDAKNDDIRKSRQACCGCPMVFYTDAELRRHAETVHAPKAMQTDEERPFQCDICYHVYTTPKGVYEHQLVKRQLRYLCATCGLLYGKLQALTRHEFCHKDETHACDACGKNFLNPFALRKHKRTVHGCSEFAASKSHICKVCGTSVSSAGYLKLHMKLHSKTGAYVCELCGERFKLNRYLQGHRAERHTGQHRCNECQISFKTAAALKNHLYRHGGTKQFSCGICGASFYTANNRPLHPVAGVGPPPFAKRVIFRVVVRPFVAAGGGEWRTGVVVIAVSSHSTVIGVTGGNCISS</sequence>
<dbReference type="GO" id="GO:0005634">
    <property type="term" value="C:nucleus"/>
    <property type="evidence" value="ECO:0007669"/>
    <property type="project" value="UniProtKB-SubCell"/>
</dbReference>
<evidence type="ECO:0000259" key="8">
    <source>
        <dbReference type="PROSITE" id="PS50157"/>
    </source>
</evidence>
<evidence type="ECO:0000256" key="7">
    <source>
        <dbReference type="PROSITE-ProRule" id="PRU00042"/>
    </source>
</evidence>
<feature type="domain" description="C2H2-type" evidence="8">
    <location>
        <begin position="208"/>
        <end position="231"/>
    </location>
</feature>
<dbReference type="InterPro" id="IPR036236">
    <property type="entry name" value="Znf_C2H2_sf"/>
</dbReference>
<dbReference type="VEuPathDB" id="VectorBase:ADIR010990"/>
<dbReference type="Pfam" id="PF00096">
    <property type="entry name" value="zf-C2H2"/>
    <property type="match status" value="2"/>
</dbReference>
<organism evidence="9 10">
    <name type="scientific">Anopheles dirus</name>
    <dbReference type="NCBI Taxonomy" id="7168"/>
    <lineage>
        <taxon>Eukaryota</taxon>
        <taxon>Metazoa</taxon>
        <taxon>Ecdysozoa</taxon>
        <taxon>Arthropoda</taxon>
        <taxon>Hexapoda</taxon>
        <taxon>Insecta</taxon>
        <taxon>Pterygota</taxon>
        <taxon>Neoptera</taxon>
        <taxon>Endopterygota</taxon>
        <taxon>Diptera</taxon>
        <taxon>Nematocera</taxon>
        <taxon>Culicoidea</taxon>
        <taxon>Culicidae</taxon>
        <taxon>Anophelinae</taxon>
        <taxon>Anopheles</taxon>
    </lineage>
</organism>
<dbReference type="InterPro" id="IPR013087">
    <property type="entry name" value="Znf_C2H2_type"/>
</dbReference>
<evidence type="ECO:0000256" key="5">
    <source>
        <dbReference type="ARBA" id="ARBA00022833"/>
    </source>
</evidence>
<reference evidence="10" key="1">
    <citation type="submission" date="2013-03" db="EMBL/GenBank/DDBJ databases">
        <title>The Genome Sequence of Anopheles dirus WRAIR2.</title>
        <authorList>
            <consortium name="The Broad Institute Genomics Platform"/>
            <person name="Neafsey D.E."/>
            <person name="Walton C."/>
            <person name="Walker B."/>
            <person name="Young S.K."/>
            <person name="Zeng Q."/>
            <person name="Gargeya S."/>
            <person name="Fitzgerald M."/>
            <person name="Haas B."/>
            <person name="Abouelleil A."/>
            <person name="Allen A.W."/>
            <person name="Alvarado L."/>
            <person name="Arachchi H.M."/>
            <person name="Berlin A.M."/>
            <person name="Chapman S.B."/>
            <person name="Gainer-Dewar J."/>
            <person name="Goldberg J."/>
            <person name="Griggs A."/>
            <person name="Gujja S."/>
            <person name="Hansen M."/>
            <person name="Howarth C."/>
            <person name="Imamovic A."/>
            <person name="Ireland A."/>
            <person name="Larimer J."/>
            <person name="McCowan C."/>
            <person name="Murphy C."/>
            <person name="Pearson M."/>
            <person name="Poon T.W."/>
            <person name="Priest M."/>
            <person name="Roberts A."/>
            <person name="Saif S."/>
            <person name="Shea T."/>
            <person name="Sisk P."/>
            <person name="Sykes S."/>
            <person name="Wortman J."/>
            <person name="Nusbaum C."/>
            <person name="Birren B."/>
        </authorList>
    </citation>
    <scope>NUCLEOTIDE SEQUENCE [LARGE SCALE GENOMIC DNA]</scope>
    <source>
        <strain evidence="10">WRAIR2</strain>
    </source>
</reference>
<dbReference type="SMART" id="SM00355">
    <property type="entry name" value="ZnF_C2H2"/>
    <property type="match status" value="8"/>
</dbReference>
<protein>
    <recommendedName>
        <fullName evidence="8">C2H2-type domain-containing protein</fullName>
    </recommendedName>
</protein>
<evidence type="ECO:0000256" key="1">
    <source>
        <dbReference type="ARBA" id="ARBA00004123"/>
    </source>
</evidence>
<dbReference type="InterPro" id="IPR050888">
    <property type="entry name" value="ZnF_C2H2-type_TF"/>
</dbReference>
<dbReference type="AlphaFoldDB" id="A0A182NTJ9"/>
<dbReference type="PROSITE" id="PS50157">
    <property type="entry name" value="ZINC_FINGER_C2H2_2"/>
    <property type="match status" value="5"/>
</dbReference>
<dbReference type="EnsemblMetazoa" id="ADIR010990-RA">
    <property type="protein sequence ID" value="ADIR010990-PA"/>
    <property type="gene ID" value="ADIR010990"/>
</dbReference>
<dbReference type="STRING" id="7168.A0A182NTJ9"/>
<evidence type="ECO:0000256" key="4">
    <source>
        <dbReference type="ARBA" id="ARBA00022771"/>
    </source>
</evidence>